<name>A0AA39MP94_ARMTA</name>
<comment type="caution">
    <text evidence="1">The sequence shown here is derived from an EMBL/GenBank/DDBJ whole genome shotgun (WGS) entry which is preliminary data.</text>
</comment>
<proteinExistence type="predicted"/>
<sequence>MNNMLEGLCSRCKDLTLFPKEPLTSTIPSSLAGLLRTNTAPPESEVENLKISREHIRHSITELDNQIHNLTFTLEKLRVEHARLQGFDDEYAALLSPIRRIPSKILSEIFFHTQEEYHQVFVVSSPSWMLSWVCKSWQMVVVNCSEFWCNLDVHSPKATEKATSLLRTAISRAKERKLVLSLRFSSGSDSDVISLLDILMESSDRWFAVDLELPAGFFPNLAPIRGRLDSLERLSLDFQGNMSLDGHIDAFEVVPRLKSVTILGIENMMIPLPPSHLSDFHNDRLFGDDALNAYFLDIIRNAPHLHRFRVGHQNTAIDGAFGVTPRFLHPNIHVLHACEGSFLRSLILPQLEHMSLETSAWNLPCPPNSLLGLHDLLQHSCCSLRSLHIVNLWPLEAILLDILQLTPHLEDFHFSIDGWEDDSNTVMQTIISHMSDKDEYHRLRLILS</sequence>
<gene>
    <name evidence="1" type="ORF">EV420DRAFT_1485702</name>
</gene>
<accession>A0AA39MP94</accession>
<dbReference type="GeneID" id="85353825"/>
<dbReference type="EMBL" id="JAUEPS010000071">
    <property type="protein sequence ID" value="KAK0441243.1"/>
    <property type="molecule type" value="Genomic_DNA"/>
</dbReference>
<organism evidence="1 2">
    <name type="scientific">Armillaria tabescens</name>
    <name type="common">Ringless honey mushroom</name>
    <name type="synonym">Agaricus tabescens</name>
    <dbReference type="NCBI Taxonomy" id="1929756"/>
    <lineage>
        <taxon>Eukaryota</taxon>
        <taxon>Fungi</taxon>
        <taxon>Dikarya</taxon>
        <taxon>Basidiomycota</taxon>
        <taxon>Agaricomycotina</taxon>
        <taxon>Agaricomycetes</taxon>
        <taxon>Agaricomycetidae</taxon>
        <taxon>Agaricales</taxon>
        <taxon>Marasmiineae</taxon>
        <taxon>Physalacriaceae</taxon>
        <taxon>Desarmillaria</taxon>
    </lineage>
</organism>
<protein>
    <recommendedName>
        <fullName evidence="3">F-box domain-containing protein</fullName>
    </recommendedName>
</protein>
<keyword evidence="2" id="KW-1185">Reference proteome</keyword>
<dbReference type="AlphaFoldDB" id="A0AA39MP94"/>
<dbReference type="Proteomes" id="UP001175211">
    <property type="component" value="Unassembled WGS sequence"/>
</dbReference>
<evidence type="ECO:0000313" key="2">
    <source>
        <dbReference type="Proteomes" id="UP001175211"/>
    </source>
</evidence>
<dbReference type="RefSeq" id="XP_060323929.1">
    <property type="nucleotide sequence ID" value="XM_060470277.1"/>
</dbReference>
<evidence type="ECO:0000313" key="1">
    <source>
        <dbReference type="EMBL" id="KAK0441243.1"/>
    </source>
</evidence>
<reference evidence="1" key="1">
    <citation type="submission" date="2023-06" db="EMBL/GenBank/DDBJ databases">
        <authorList>
            <consortium name="Lawrence Berkeley National Laboratory"/>
            <person name="Ahrendt S."/>
            <person name="Sahu N."/>
            <person name="Indic B."/>
            <person name="Wong-Bajracharya J."/>
            <person name="Merenyi Z."/>
            <person name="Ke H.-M."/>
            <person name="Monk M."/>
            <person name="Kocsube S."/>
            <person name="Drula E."/>
            <person name="Lipzen A."/>
            <person name="Balint B."/>
            <person name="Henrissat B."/>
            <person name="Andreopoulos B."/>
            <person name="Martin F.M."/>
            <person name="Harder C.B."/>
            <person name="Rigling D."/>
            <person name="Ford K.L."/>
            <person name="Foster G.D."/>
            <person name="Pangilinan J."/>
            <person name="Papanicolaou A."/>
            <person name="Barry K."/>
            <person name="LaButti K."/>
            <person name="Viragh M."/>
            <person name="Koriabine M."/>
            <person name="Yan M."/>
            <person name="Riley R."/>
            <person name="Champramary S."/>
            <person name="Plett K.L."/>
            <person name="Tsai I.J."/>
            <person name="Slot J."/>
            <person name="Sipos G."/>
            <person name="Plett J."/>
            <person name="Nagy L.G."/>
            <person name="Grigoriev I.V."/>
        </authorList>
    </citation>
    <scope>NUCLEOTIDE SEQUENCE</scope>
    <source>
        <strain evidence="1">CCBAS 213</strain>
    </source>
</reference>
<evidence type="ECO:0008006" key="3">
    <source>
        <dbReference type="Google" id="ProtNLM"/>
    </source>
</evidence>